<accession>A0AB40CEI0</accession>
<sequence length="336" mass="37041">MEINKAGGIDIGLLDKPIPRLDASPGFSISISDDDHEERPLVKFSLQKVRDISQTILPFISRNSGLANQNNSVEINHGFPIPLRAVNNSFVSLSSRVDNAITSEMYNLLKNNEVLPTESMSPLEPYSSGPINLSMEKNEVHAKDDVCFKNSDHARSLSSELPLSLPEEEKVSSSMEHHIDENAISSAKFDSISTSSFEKKSGIGLFDSLKAKPQSSSENSLYEGFTHEETKKSEEIDDQVTNYESPLPSCEEQVIFGRTPLPLFPAAAEFRSGSVSVNEVNDQDVQLINDKTDPSITPDLSLSRPHYVQDGNIWISAASHEKLKKDNCGDSLKLSF</sequence>
<dbReference type="GeneID" id="120274722"/>
<evidence type="ECO:0000313" key="2">
    <source>
        <dbReference type="Proteomes" id="UP001515500"/>
    </source>
</evidence>
<dbReference type="AlphaFoldDB" id="A0AB40CEI0"/>
<feature type="compositionally biased region" description="Basic and acidic residues" evidence="1">
    <location>
        <begin position="225"/>
        <end position="234"/>
    </location>
</feature>
<name>A0AB40CEI0_DIOCR</name>
<dbReference type="RefSeq" id="XP_039137191.1">
    <property type="nucleotide sequence ID" value="XM_039281257.1"/>
</dbReference>
<proteinExistence type="predicted"/>
<gene>
    <name evidence="3" type="primary">LOC120274722</name>
</gene>
<protein>
    <submittedName>
        <fullName evidence="3">Uncharacterized protein LOC120274722</fullName>
    </submittedName>
</protein>
<organism evidence="2 3">
    <name type="scientific">Dioscorea cayennensis subsp. rotundata</name>
    <name type="common">White Guinea yam</name>
    <name type="synonym">Dioscorea rotundata</name>
    <dbReference type="NCBI Taxonomy" id="55577"/>
    <lineage>
        <taxon>Eukaryota</taxon>
        <taxon>Viridiplantae</taxon>
        <taxon>Streptophyta</taxon>
        <taxon>Embryophyta</taxon>
        <taxon>Tracheophyta</taxon>
        <taxon>Spermatophyta</taxon>
        <taxon>Magnoliopsida</taxon>
        <taxon>Liliopsida</taxon>
        <taxon>Dioscoreales</taxon>
        <taxon>Dioscoreaceae</taxon>
        <taxon>Dioscorea</taxon>
    </lineage>
</organism>
<evidence type="ECO:0000313" key="3">
    <source>
        <dbReference type="RefSeq" id="XP_039137191.1"/>
    </source>
</evidence>
<dbReference type="Proteomes" id="UP001515500">
    <property type="component" value="Chromosome 13"/>
</dbReference>
<evidence type="ECO:0000256" key="1">
    <source>
        <dbReference type="SAM" id="MobiDB-lite"/>
    </source>
</evidence>
<reference evidence="3" key="1">
    <citation type="submission" date="2025-08" db="UniProtKB">
        <authorList>
            <consortium name="RefSeq"/>
        </authorList>
    </citation>
    <scope>IDENTIFICATION</scope>
</reference>
<keyword evidence="2" id="KW-1185">Reference proteome</keyword>
<feature type="region of interest" description="Disordered" evidence="1">
    <location>
        <begin position="217"/>
        <end position="237"/>
    </location>
</feature>